<evidence type="ECO:0000313" key="10">
    <source>
        <dbReference type="EMBL" id="HIU53589.1"/>
    </source>
</evidence>
<sequence>MMVYLFLFIAILCEVTATTALKAANGFTVLIPSVVTVAGYAGAFYFLSLCLSSIPLGVAYAVWSGMGIVLVSVLGWFFYHQSLDWAAITGIVMILGGVVFIKLFSKTM</sequence>
<reference evidence="10" key="1">
    <citation type="submission" date="2020-10" db="EMBL/GenBank/DDBJ databases">
        <authorList>
            <person name="Gilroy R."/>
        </authorList>
    </citation>
    <scope>NUCLEOTIDE SEQUENCE</scope>
    <source>
        <strain evidence="10">ChiW3-316</strain>
    </source>
</reference>
<keyword evidence="6 9" id="KW-0472">Membrane</keyword>
<dbReference type="GO" id="GO:0031460">
    <property type="term" value="P:glycine betaine transport"/>
    <property type="evidence" value="ECO:0007669"/>
    <property type="project" value="TreeGrafter"/>
</dbReference>
<dbReference type="GO" id="GO:0015199">
    <property type="term" value="F:amino-acid betaine transmembrane transporter activity"/>
    <property type="evidence" value="ECO:0007669"/>
    <property type="project" value="TreeGrafter"/>
</dbReference>
<dbReference type="Gene3D" id="1.10.3730.20">
    <property type="match status" value="1"/>
</dbReference>
<feature type="transmembrane region" description="Helical" evidence="9">
    <location>
        <begin position="58"/>
        <end position="79"/>
    </location>
</feature>
<evidence type="ECO:0000256" key="8">
    <source>
        <dbReference type="RuleBase" id="RU003942"/>
    </source>
</evidence>
<name>A0A9D1M4Q7_9PROT</name>
<keyword evidence="3" id="KW-1003">Cell membrane</keyword>
<dbReference type="EMBL" id="DVNC01000037">
    <property type="protein sequence ID" value="HIU53589.1"/>
    <property type="molecule type" value="Genomic_DNA"/>
</dbReference>
<dbReference type="FunFam" id="1.10.3730.20:FF:000001">
    <property type="entry name" value="Quaternary ammonium compound resistance transporter SugE"/>
    <property type="match status" value="1"/>
</dbReference>
<proteinExistence type="inferred from homology"/>
<dbReference type="PANTHER" id="PTHR30561:SF1">
    <property type="entry name" value="MULTIDRUG TRANSPORTER EMRE"/>
    <property type="match status" value="1"/>
</dbReference>
<dbReference type="Pfam" id="PF00893">
    <property type="entry name" value="Multi_Drug_Res"/>
    <property type="match status" value="1"/>
</dbReference>
<evidence type="ECO:0000256" key="3">
    <source>
        <dbReference type="ARBA" id="ARBA00022475"/>
    </source>
</evidence>
<dbReference type="GO" id="GO:0015297">
    <property type="term" value="F:antiporter activity"/>
    <property type="evidence" value="ECO:0007669"/>
    <property type="project" value="TreeGrafter"/>
</dbReference>
<keyword evidence="2" id="KW-0813">Transport</keyword>
<dbReference type="InterPro" id="IPR037185">
    <property type="entry name" value="EmrE-like"/>
</dbReference>
<dbReference type="SUPFAM" id="SSF103481">
    <property type="entry name" value="Multidrug resistance efflux transporter EmrE"/>
    <property type="match status" value="1"/>
</dbReference>
<evidence type="ECO:0000256" key="9">
    <source>
        <dbReference type="SAM" id="Phobius"/>
    </source>
</evidence>
<dbReference type="InterPro" id="IPR000390">
    <property type="entry name" value="Small_drug/metabolite_transptr"/>
</dbReference>
<evidence type="ECO:0000256" key="6">
    <source>
        <dbReference type="ARBA" id="ARBA00023136"/>
    </source>
</evidence>
<comment type="similarity">
    <text evidence="7 8">Belongs to the drug/metabolite transporter (DMT) superfamily. Small multidrug resistance (SMR) (TC 2.A.7.1) family.</text>
</comment>
<feature type="transmembrane region" description="Helical" evidence="9">
    <location>
        <begin position="85"/>
        <end position="104"/>
    </location>
</feature>
<gene>
    <name evidence="10" type="ORF">IAD20_05870</name>
</gene>
<evidence type="ECO:0000256" key="2">
    <source>
        <dbReference type="ARBA" id="ARBA00022448"/>
    </source>
</evidence>
<dbReference type="GO" id="GO:1990961">
    <property type="term" value="P:xenobiotic detoxification by transmembrane export across the plasma membrane"/>
    <property type="evidence" value="ECO:0007669"/>
    <property type="project" value="UniProtKB-ARBA"/>
</dbReference>
<keyword evidence="4 8" id="KW-0812">Transmembrane</keyword>
<keyword evidence="5 9" id="KW-1133">Transmembrane helix</keyword>
<evidence type="ECO:0000256" key="5">
    <source>
        <dbReference type="ARBA" id="ARBA00022989"/>
    </source>
</evidence>
<dbReference type="GO" id="GO:0005886">
    <property type="term" value="C:plasma membrane"/>
    <property type="evidence" value="ECO:0007669"/>
    <property type="project" value="UniProtKB-SubCell"/>
</dbReference>
<reference evidence="10" key="2">
    <citation type="journal article" date="2021" name="PeerJ">
        <title>Extensive microbial diversity within the chicken gut microbiome revealed by metagenomics and culture.</title>
        <authorList>
            <person name="Gilroy R."/>
            <person name="Ravi A."/>
            <person name="Getino M."/>
            <person name="Pursley I."/>
            <person name="Horton D.L."/>
            <person name="Alikhan N.F."/>
            <person name="Baker D."/>
            <person name="Gharbi K."/>
            <person name="Hall N."/>
            <person name="Watson M."/>
            <person name="Adriaenssens E.M."/>
            <person name="Foster-Nyarko E."/>
            <person name="Jarju S."/>
            <person name="Secka A."/>
            <person name="Antonio M."/>
            <person name="Oren A."/>
            <person name="Chaudhuri R.R."/>
            <person name="La Ragione R."/>
            <person name="Hildebrand F."/>
            <person name="Pallen M.J."/>
        </authorList>
    </citation>
    <scope>NUCLEOTIDE SEQUENCE</scope>
    <source>
        <strain evidence="10">ChiW3-316</strain>
    </source>
</reference>
<organism evidence="10 11">
    <name type="scientific">Candidatus Scatocola faecipullorum</name>
    <dbReference type="NCBI Taxonomy" id="2840917"/>
    <lineage>
        <taxon>Bacteria</taxon>
        <taxon>Pseudomonadati</taxon>
        <taxon>Pseudomonadota</taxon>
        <taxon>Alphaproteobacteria</taxon>
        <taxon>Rhodospirillales</taxon>
        <taxon>Rhodospirillaceae</taxon>
        <taxon>Rhodospirillaceae incertae sedis</taxon>
        <taxon>Candidatus Scatocola</taxon>
    </lineage>
</organism>
<dbReference type="InterPro" id="IPR045324">
    <property type="entry name" value="Small_multidrug_res"/>
</dbReference>
<accession>A0A9D1M4Q7</accession>
<dbReference type="Proteomes" id="UP000824107">
    <property type="component" value="Unassembled WGS sequence"/>
</dbReference>
<comment type="caution">
    <text evidence="10">The sequence shown here is derived from an EMBL/GenBank/DDBJ whole genome shotgun (WGS) entry which is preliminary data.</text>
</comment>
<evidence type="ECO:0000313" key="11">
    <source>
        <dbReference type="Proteomes" id="UP000824107"/>
    </source>
</evidence>
<comment type="subcellular location">
    <subcellularLocation>
        <location evidence="1 8">Cell membrane</location>
        <topology evidence="1 8">Multi-pass membrane protein</topology>
    </subcellularLocation>
</comment>
<evidence type="ECO:0000256" key="7">
    <source>
        <dbReference type="ARBA" id="ARBA00038032"/>
    </source>
</evidence>
<dbReference type="PANTHER" id="PTHR30561">
    <property type="entry name" value="SMR FAMILY PROTON-DEPENDENT DRUG EFFLUX TRANSPORTER SUGE"/>
    <property type="match status" value="1"/>
</dbReference>
<dbReference type="GO" id="GO:0015220">
    <property type="term" value="F:choline transmembrane transporter activity"/>
    <property type="evidence" value="ECO:0007669"/>
    <property type="project" value="TreeGrafter"/>
</dbReference>
<evidence type="ECO:0000256" key="4">
    <source>
        <dbReference type="ARBA" id="ARBA00022692"/>
    </source>
</evidence>
<feature type="transmembrane region" description="Helical" evidence="9">
    <location>
        <begin position="27"/>
        <end position="51"/>
    </location>
</feature>
<protein>
    <submittedName>
        <fullName evidence="10">Multidrug efflux SMR transporter</fullName>
    </submittedName>
</protein>
<evidence type="ECO:0000256" key="1">
    <source>
        <dbReference type="ARBA" id="ARBA00004651"/>
    </source>
</evidence>
<dbReference type="AlphaFoldDB" id="A0A9D1M4Q7"/>